<keyword evidence="3" id="KW-0804">Transcription</keyword>
<dbReference type="PANTHER" id="PTHR40661:SF3">
    <property type="entry name" value="FELS-1 PROPHAGE TRANSCRIPTIONAL REGULATOR"/>
    <property type="match status" value="1"/>
</dbReference>
<evidence type="ECO:0000256" key="2">
    <source>
        <dbReference type="ARBA" id="ARBA00023125"/>
    </source>
</evidence>
<dbReference type="CDD" id="cd06529">
    <property type="entry name" value="S24_LexA-like"/>
    <property type="match status" value="1"/>
</dbReference>
<dbReference type="Pfam" id="PF00717">
    <property type="entry name" value="Peptidase_S24"/>
    <property type="match status" value="1"/>
</dbReference>
<name>A0A378UG06_BERDE</name>
<dbReference type="Proteomes" id="UP000254651">
    <property type="component" value="Unassembled WGS sequence"/>
</dbReference>
<dbReference type="Gene3D" id="2.10.109.10">
    <property type="entry name" value="Umud Fragment, subunit A"/>
    <property type="match status" value="1"/>
</dbReference>
<evidence type="ECO:0000313" key="6">
    <source>
        <dbReference type="Proteomes" id="UP000254651"/>
    </source>
</evidence>
<dbReference type="SUPFAM" id="SSF51306">
    <property type="entry name" value="LexA/Signal peptidase"/>
    <property type="match status" value="1"/>
</dbReference>
<accession>A0A378UG06</accession>
<organism evidence="5 6">
    <name type="scientific">Bergeriella denitrificans</name>
    <name type="common">Neisseria denitrificans</name>
    <dbReference type="NCBI Taxonomy" id="494"/>
    <lineage>
        <taxon>Bacteria</taxon>
        <taxon>Pseudomonadati</taxon>
        <taxon>Pseudomonadota</taxon>
        <taxon>Betaproteobacteria</taxon>
        <taxon>Neisseriales</taxon>
        <taxon>Neisseriaceae</taxon>
        <taxon>Bergeriella</taxon>
    </lineage>
</organism>
<proteinExistence type="predicted"/>
<dbReference type="InterPro" id="IPR001387">
    <property type="entry name" value="Cro/C1-type_HTH"/>
</dbReference>
<dbReference type="SMART" id="SM00530">
    <property type="entry name" value="HTH_XRE"/>
    <property type="match status" value="1"/>
</dbReference>
<evidence type="ECO:0000259" key="4">
    <source>
        <dbReference type="PROSITE" id="PS50943"/>
    </source>
</evidence>
<dbReference type="Pfam" id="PF01381">
    <property type="entry name" value="HTH_3"/>
    <property type="match status" value="1"/>
</dbReference>
<reference evidence="5 6" key="1">
    <citation type="submission" date="2018-06" db="EMBL/GenBank/DDBJ databases">
        <authorList>
            <consortium name="Pathogen Informatics"/>
            <person name="Doyle S."/>
        </authorList>
    </citation>
    <scope>NUCLEOTIDE SEQUENCE [LARGE SCALE GENOMIC DNA]</scope>
    <source>
        <strain evidence="5 6">NCTC10295</strain>
    </source>
</reference>
<dbReference type="PANTHER" id="PTHR40661">
    <property type="match status" value="1"/>
</dbReference>
<keyword evidence="6" id="KW-1185">Reference proteome</keyword>
<dbReference type="InterPro" id="IPR036286">
    <property type="entry name" value="LexA/Signal_pep-like_sf"/>
</dbReference>
<keyword evidence="1" id="KW-0805">Transcription regulation</keyword>
<evidence type="ECO:0000313" key="5">
    <source>
        <dbReference type="EMBL" id="STZ76304.1"/>
    </source>
</evidence>
<dbReference type="AlphaFoldDB" id="A0A378UG06"/>
<protein>
    <submittedName>
        <fullName evidence="5">Putative transcriptional regulator</fullName>
    </submittedName>
</protein>
<keyword evidence="2" id="KW-0238">DNA-binding</keyword>
<dbReference type="Gene3D" id="1.10.260.40">
    <property type="entry name" value="lambda repressor-like DNA-binding domains"/>
    <property type="match status" value="1"/>
</dbReference>
<evidence type="ECO:0000256" key="3">
    <source>
        <dbReference type="ARBA" id="ARBA00023163"/>
    </source>
</evidence>
<dbReference type="InterPro" id="IPR015927">
    <property type="entry name" value="Peptidase_S24_S26A/B/C"/>
</dbReference>
<gene>
    <name evidence="5" type="ORF">NCTC10295_01065</name>
</gene>
<dbReference type="InterPro" id="IPR039418">
    <property type="entry name" value="LexA-like"/>
</dbReference>
<dbReference type="GO" id="GO:0003677">
    <property type="term" value="F:DNA binding"/>
    <property type="evidence" value="ECO:0007669"/>
    <property type="project" value="UniProtKB-KW"/>
</dbReference>
<dbReference type="EMBL" id="UGQS01000002">
    <property type="protein sequence ID" value="STZ76304.1"/>
    <property type="molecule type" value="Genomic_DNA"/>
</dbReference>
<feature type="domain" description="HTH cro/C1-type" evidence="4">
    <location>
        <begin position="19"/>
        <end position="73"/>
    </location>
</feature>
<dbReference type="CDD" id="cd00093">
    <property type="entry name" value="HTH_XRE"/>
    <property type="match status" value="1"/>
</dbReference>
<dbReference type="InterPro" id="IPR010982">
    <property type="entry name" value="Lambda_DNA-bd_dom_sf"/>
</dbReference>
<dbReference type="RefSeq" id="WP_066076052.1">
    <property type="nucleotide sequence ID" value="NZ_CP181246.1"/>
</dbReference>
<dbReference type="PROSITE" id="PS50943">
    <property type="entry name" value="HTH_CROC1"/>
    <property type="match status" value="1"/>
</dbReference>
<sequence>MKSLRAQADYIQSEALIRIRRLLEMKGISAETLASAMDISVKTAEGYLTGARKLDLAFLAALSSYFNLNLNWFITGIGSFQIEEAFDRDGNRFKIQDFVFIQFYKEHILDKDASEWAHDDVTYIEQPPLAFCRDWMQANISSDLDQLSVITVRGDSMEGVLNDGDNILINHAQNRPASGIYVVRIGDELIVKQTQLLPNQKLLVTSANPAYTPFEIDLTDESIDVQIIGRVEWFGRQI</sequence>
<dbReference type="SUPFAM" id="SSF47413">
    <property type="entry name" value="lambda repressor-like DNA-binding domains"/>
    <property type="match status" value="1"/>
</dbReference>
<evidence type="ECO:0000256" key="1">
    <source>
        <dbReference type="ARBA" id="ARBA00023015"/>
    </source>
</evidence>